<name>A0A7L4ZF41_9FLAO</name>
<evidence type="ECO:0000256" key="2">
    <source>
        <dbReference type="SAM" id="SignalP"/>
    </source>
</evidence>
<dbReference type="KEGG" id="kan:IMCC3317_04930"/>
<dbReference type="RefSeq" id="WP_160127910.1">
    <property type="nucleotide sequence ID" value="NZ_CP019288.1"/>
</dbReference>
<reference evidence="4 5" key="1">
    <citation type="journal article" date="2013" name="Int. J. Syst. Evol. Microbiol.">
        <title>Kordia antarctica sp. nov., isolated from Antarctic seawater.</title>
        <authorList>
            <person name="Baek K."/>
            <person name="Choi A."/>
            <person name="Kang I."/>
            <person name="Lee K."/>
            <person name="Cho J.C."/>
        </authorList>
    </citation>
    <scope>NUCLEOTIDE SEQUENCE [LARGE SCALE GENOMIC DNA]</scope>
    <source>
        <strain evidence="4 5">IMCC3317</strain>
    </source>
</reference>
<evidence type="ECO:0000259" key="3">
    <source>
        <dbReference type="Pfam" id="PF13568"/>
    </source>
</evidence>
<evidence type="ECO:0000256" key="1">
    <source>
        <dbReference type="ARBA" id="ARBA00022729"/>
    </source>
</evidence>
<sequence>MKKILLITVMTIFGFTHVTAQDVEFGAKIGANFGSIYGNNTENIDPILSIINFGFYSEIPLTKKFSFQPEIMYSIQGFSVDDKITRLNYLNLPLMGKYYLTRKLSVEAGPQVGFLLSAKGPMRNVKDNFKTLDFGVNFGLGYKLDNGLNFSARYNLGLSNINDVNGSSDKLRNGMLQVTVGYSFF</sequence>
<proteinExistence type="predicted"/>
<protein>
    <recommendedName>
        <fullName evidence="3">Outer membrane protein beta-barrel domain-containing protein</fullName>
    </recommendedName>
</protein>
<gene>
    <name evidence="4" type="ORF">IMCC3317_04930</name>
</gene>
<feature type="signal peptide" evidence="2">
    <location>
        <begin position="1"/>
        <end position="20"/>
    </location>
</feature>
<dbReference type="InterPro" id="IPR053713">
    <property type="entry name" value="Bact_OM_Channel_sf"/>
</dbReference>
<keyword evidence="1 2" id="KW-0732">Signal</keyword>
<evidence type="ECO:0000313" key="4">
    <source>
        <dbReference type="EMBL" id="QHI35147.1"/>
    </source>
</evidence>
<dbReference type="Proteomes" id="UP000464657">
    <property type="component" value="Chromosome"/>
</dbReference>
<feature type="chain" id="PRO_5029655493" description="Outer membrane protein beta-barrel domain-containing protein" evidence="2">
    <location>
        <begin position="21"/>
        <end position="185"/>
    </location>
</feature>
<dbReference type="InterPro" id="IPR025665">
    <property type="entry name" value="Beta-barrel_OMP_2"/>
</dbReference>
<dbReference type="EMBL" id="CP019288">
    <property type="protein sequence ID" value="QHI35147.1"/>
    <property type="molecule type" value="Genomic_DNA"/>
</dbReference>
<dbReference type="AlphaFoldDB" id="A0A7L4ZF41"/>
<keyword evidence="5" id="KW-1185">Reference proteome</keyword>
<accession>A0A7L4ZF41</accession>
<feature type="domain" description="Outer membrane protein beta-barrel" evidence="3">
    <location>
        <begin position="20"/>
        <end position="161"/>
    </location>
</feature>
<dbReference type="Gene3D" id="2.40.160.40">
    <property type="entry name" value="monomeric porin ompg"/>
    <property type="match status" value="1"/>
</dbReference>
<organism evidence="4 5">
    <name type="scientific">Kordia antarctica</name>
    <dbReference type="NCBI Taxonomy" id="1218801"/>
    <lineage>
        <taxon>Bacteria</taxon>
        <taxon>Pseudomonadati</taxon>
        <taxon>Bacteroidota</taxon>
        <taxon>Flavobacteriia</taxon>
        <taxon>Flavobacteriales</taxon>
        <taxon>Flavobacteriaceae</taxon>
        <taxon>Kordia</taxon>
    </lineage>
</organism>
<dbReference type="OrthoDB" id="947434at2"/>
<dbReference type="Pfam" id="PF13568">
    <property type="entry name" value="OMP_b-brl_2"/>
    <property type="match status" value="1"/>
</dbReference>
<evidence type="ECO:0000313" key="5">
    <source>
        <dbReference type="Proteomes" id="UP000464657"/>
    </source>
</evidence>